<accession>A0A414J0J6</accession>
<comment type="caution">
    <text evidence="1">The sequence shown here is derived from an EMBL/GenBank/DDBJ whole genome shotgun (WGS) entry which is preliminary data.</text>
</comment>
<reference evidence="1 2" key="1">
    <citation type="submission" date="2018-08" db="EMBL/GenBank/DDBJ databases">
        <title>A genome reference for cultivated species of the human gut microbiota.</title>
        <authorList>
            <person name="Zou Y."/>
            <person name="Xue W."/>
            <person name="Luo G."/>
        </authorList>
    </citation>
    <scope>NUCLEOTIDE SEQUENCE [LARGE SCALE GENOMIC DNA]</scope>
    <source>
        <strain evidence="1 2">AM28-23</strain>
    </source>
</reference>
<proteinExistence type="predicted"/>
<dbReference type="AlphaFoldDB" id="A0A414J0J6"/>
<sequence length="449" mass="53663">MKMINGVSMIPFGLLAGFADQNEIRIIELAENGFRFRTAKDSETLTGKIKCFRICFYDDEISDYREILLREYQIEKPEEEKFYFTYSVFTKQEDFRKEVQGLLRRYTRYIHLKTEEDDAALAEALTGYPAEKDEIFAKNLTEQKNIWFQDVPGTKLAEVLHESKEFVLELDRPELYRMYLEENIQDFMKHYWEQTFFAFSEEIPECLPDRLYIGNQFCHLLFPEEKTLKTLLDKAYREDLAITIVYTYVRENLLKNTEKMLHMVDNWCEEKQKDVEIVVNDWAILSMAKKTPHLKLCMGTLLNKRKKDPRMKYKKGTREFYSENSLNADFYRDFLREKCGFQRFEWESCGYPQRFPEEKNSLHFPFYQTNTSQYCPLHAICTEGERGKQCLVENCPHFCEKYMLIYPEHLHMIGRYNSLFGLDLETLMHPEMLKEKEETGIDRLVLGLI</sequence>
<evidence type="ECO:0000313" key="1">
    <source>
        <dbReference type="EMBL" id="RHE36801.1"/>
    </source>
</evidence>
<organism evidence="1 2">
    <name type="scientific">Blautia obeum</name>
    <dbReference type="NCBI Taxonomy" id="40520"/>
    <lineage>
        <taxon>Bacteria</taxon>
        <taxon>Bacillati</taxon>
        <taxon>Bacillota</taxon>
        <taxon>Clostridia</taxon>
        <taxon>Lachnospirales</taxon>
        <taxon>Lachnospiraceae</taxon>
        <taxon>Blautia</taxon>
    </lineage>
</organism>
<evidence type="ECO:0000313" key="2">
    <source>
        <dbReference type="Proteomes" id="UP000283745"/>
    </source>
</evidence>
<protein>
    <submittedName>
        <fullName evidence="1">Uncharacterized protein</fullName>
    </submittedName>
</protein>
<dbReference type="RefSeq" id="WP_118041426.1">
    <property type="nucleotide sequence ID" value="NZ_CABJFK010000018.1"/>
</dbReference>
<dbReference type="Proteomes" id="UP000283745">
    <property type="component" value="Unassembled WGS sequence"/>
</dbReference>
<name>A0A414J0J6_9FIRM</name>
<gene>
    <name evidence="1" type="ORF">DW740_16270</name>
</gene>
<dbReference type="EMBL" id="QSKF01000018">
    <property type="protein sequence ID" value="RHE36801.1"/>
    <property type="molecule type" value="Genomic_DNA"/>
</dbReference>